<proteinExistence type="inferred from homology"/>
<evidence type="ECO:0000313" key="4">
    <source>
        <dbReference type="Proteomes" id="UP000198618"/>
    </source>
</evidence>
<comment type="similarity">
    <text evidence="1">Belongs to the short-chain dehydrogenases/reductases (SDR) family.</text>
</comment>
<evidence type="ECO:0000256" key="2">
    <source>
        <dbReference type="ARBA" id="ARBA00023002"/>
    </source>
</evidence>
<dbReference type="Gene3D" id="3.40.50.720">
    <property type="entry name" value="NAD(P)-binding Rossmann-like Domain"/>
    <property type="match status" value="1"/>
</dbReference>
<dbReference type="Proteomes" id="UP000198618">
    <property type="component" value="Unassembled WGS sequence"/>
</dbReference>
<reference evidence="3 4" key="1">
    <citation type="submission" date="2016-10" db="EMBL/GenBank/DDBJ databases">
        <authorList>
            <person name="de Groot N.N."/>
        </authorList>
    </citation>
    <scope>NUCLEOTIDE SEQUENCE [LARGE SCALE GENOMIC DNA]</scope>
    <source>
        <strain evidence="3 4">IBRC-M 10780</strain>
    </source>
</reference>
<dbReference type="GO" id="GO:0008206">
    <property type="term" value="P:bile acid metabolic process"/>
    <property type="evidence" value="ECO:0007669"/>
    <property type="project" value="UniProtKB-ARBA"/>
</dbReference>
<dbReference type="InterPro" id="IPR002347">
    <property type="entry name" value="SDR_fam"/>
</dbReference>
<dbReference type="EMBL" id="FOHE01000016">
    <property type="protein sequence ID" value="SET60108.1"/>
    <property type="molecule type" value="Genomic_DNA"/>
</dbReference>
<dbReference type="PANTHER" id="PTHR42879:SF6">
    <property type="entry name" value="NADPH-DEPENDENT REDUCTASE BACG"/>
    <property type="match status" value="1"/>
</dbReference>
<evidence type="ECO:0000256" key="1">
    <source>
        <dbReference type="ARBA" id="ARBA00006484"/>
    </source>
</evidence>
<keyword evidence="4" id="KW-1185">Reference proteome</keyword>
<dbReference type="PRINTS" id="PR00080">
    <property type="entry name" value="SDRFAMILY"/>
</dbReference>
<dbReference type="OrthoDB" id="9803333at2"/>
<dbReference type="InterPro" id="IPR050259">
    <property type="entry name" value="SDR"/>
</dbReference>
<dbReference type="SUPFAM" id="SSF51735">
    <property type="entry name" value="NAD(P)-binding Rossmann-fold domains"/>
    <property type="match status" value="1"/>
</dbReference>
<dbReference type="CDD" id="cd05344">
    <property type="entry name" value="BKR_like_SDR_like"/>
    <property type="match status" value="1"/>
</dbReference>
<protein>
    <submittedName>
        <fullName evidence="3">3-oxoacyl-[acyl-carrier protein] reductase</fullName>
    </submittedName>
</protein>
<accession>A0A1I0FNW3</accession>
<dbReference type="RefSeq" id="WP_090871469.1">
    <property type="nucleotide sequence ID" value="NZ_FOHE01000016.1"/>
</dbReference>
<dbReference type="PRINTS" id="PR00081">
    <property type="entry name" value="GDHRDH"/>
</dbReference>
<organism evidence="3 4">
    <name type="scientific">Oceanobacillus limi</name>
    <dbReference type="NCBI Taxonomy" id="930131"/>
    <lineage>
        <taxon>Bacteria</taxon>
        <taxon>Bacillati</taxon>
        <taxon>Bacillota</taxon>
        <taxon>Bacilli</taxon>
        <taxon>Bacillales</taxon>
        <taxon>Bacillaceae</taxon>
        <taxon>Oceanobacillus</taxon>
    </lineage>
</organism>
<dbReference type="Pfam" id="PF13561">
    <property type="entry name" value="adh_short_C2"/>
    <property type="match status" value="1"/>
</dbReference>
<dbReference type="FunFam" id="3.40.50.720:FF:000084">
    <property type="entry name" value="Short-chain dehydrogenase reductase"/>
    <property type="match status" value="1"/>
</dbReference>
<sequence length="263" mass="28234">MDLGLQGKSVIVTAASKGLGKATATAFAMEGAHVLISSRNAATLKEAVTNIRKETGNENVDYIVCDMKKAADIKALVEKAVNWNGTVDVLINNAGGPPAGSFLDMNDADWYHAFELNLLSFVRTIREVIPYMQKQQQGHIVNLASSSMKQSLDQLLLSNAIRPGVAGLTKSLAQEFGQDNILINAVGPGTIETDRILELNEIKAQNLGVPVEKLTKEAEHNIPMKRYGKPEEFANAIVFLASSANTYISGQSLLVDGGLVKAL</sequence>
<name>A0A1I0FNW3_9BACI</name>
<keyword evidence="2" id="KW-0560">Oxidoreductase</keyword>
<dbReference type="STRING" id="930131.SAMN05216389_11673"/>
<evidence type="ECO:0000313" key="3">
    <source>
        <dbReference type="EMBL" id="SET60108.1"/>
    </source>
</evidence>
<dbReference type="GO" id="GO:0016491">
    <property type="term" value="F:oxidoreductase activity"/>
    <property type="evidence" value="ECO:0007669"/>
    <property type="project" value="UniProtKB-KW"/>
</dbReference>
<dbReference type="AlphaFoldDB" id="A0A1I0FNW3"/>
<gene>
    <name evidence="3" type="ORF">SAMN05216389_11673</name>
</gene>
<dbReference type="InterPro" id="IPR036291">
    <property type="entry name" value="NAD(P)-bd_dom_sf"/>
</dbReference>
<dbReference type="PANTHER" id="PTHR42879">
    <property type="entry name" value="3-OXOACYL-(ACYL-CARRIER-PROTEIN) REDUCTASE"/>
    <property type="match status" value="1"/>
</dbReference>